<evidence type="ECO:0000256" key="4">
    <source>
        <dbReference type="SAM" id="MobiDB-lite"/>
    </source>
</evidence>
<dbReference type="PANTHER" id="PTHR30308:SF2">
    <property type="entry name" value="SSRA-BINDING PROTEIN"/>
    <property type="match status" value="1"/>
</dbReference>
<protein>
    <recommendedName>
        <fullName evidence="3">SsrA-binding protein</fullName>
    </recommendedName>
    <alternativeName>
        <fullName evidence="3">Small protein B</fullName>
    </alternativeName>
</protein>
<proteinExistence type="inferred from homology"/>
<dbReference type="InterPro" id="IPR020081">
    <property type="entry name" value="SsrA-bd_prot_CS"/>
</dbReference>
<keyword evidence="1 3" id="KW-0963">Cytoplasm</keyword>
<dbReference type="CDD" id="cd09294">
    <property type="entry name" value="SmpB"/>
    <property type="match status" value="1"/>
</dbReference>
<evidence type="ECO:0000256" key="1">
    <source>
        <dbReference type="ARBA" id="ARBA00022490"/>
    </source>
</evidence>
<dbReference type="NCBIfam" id="TIGR00086">
    <property type="entry name" value="smpB"/>
    <property type="match status" value="1"/>
</dbReference>
<evidence type="ECO:0000313" key="5">
    <source>
        <dbReference type="EMBL" id="SFM77938.1"/>
    </source>
</evidence>
<evidence type="ECO:0000256" key="2">
    <source>
        <dbReference type="ARBA" id="ARBA00022884"/>
    </source>
</evidence>
<dbReference type="Proteomes" id="UP000243629">
    <property type="component" value="Unassembled WGS sequence"/>
</dbReference>
<dbReference type="InterPro" id="IPR000037">
    <property type="entry name" value="SsrA-bd_prot"/>
</dbReference>
<gene>
    <name evidence="3" type="primary">smpB</name>
    <name evidence="5" type="ORF">SAMN05216217_11522</name>
</gene>
<dbReference type="SUPFAM" id="SSF74982">
    <property type="entry name" value="Small protein B (SmpB)"/>
    <property type="match status" value="1"/>
</dbReference>
<name>A0A1I4TMF1_9GAMM</name>
<reference evidence="6" key="1">
    <citation type="submission" date="2016-10" db="EMBL/GenBank/DDBJ databases">
        <authorList>
            <person name="Varghese N."/>
            <person name="Submissions S."/>
        </authorList>
    </citation>
    <scope>NUCLEOTIDE SEQUENCE [LARGE SCALE GENOMIC DNA]</scope>
    <source>
        <strain evidence="6">DSM 24213</strain>
    </source>
</reference>
<dbReference type="STRING" id="1720063.SAMN05216217_11522"/>
<dbReference type="GO" id="GO:0003723">
    <property type="term" value="F:RNA binding"/>
    <property type="evidence" value="ECO:0007669"/>
    <property type="project" value="UniProtKB-UniRule"/>
</dbReference>
<dbReference type="NCBIfam" id="NF003843">
    <property type="entry name" value="PRK05422.1"/>
    <property type="match status" value="1"/>
</dbReference>
<evidence type="ECO:0000313" key="6">
    <source>
        <dbReference type="Proteomes" id="UP000243629"/>
    </source>
</evidence>
<evidence type="ECO:0000256" key="3">
    <source>
        <dbReference type="HAMAP-Rule" id="MF_00023"/>
    </source>
</evidence>
<accession>A0A1I4TMF1</accession>
<dbReference type="GO" id="GO:0005829">
    <property type="term" value="C:cytosol"/>
    <property type="evidence" value="ECO:0007669"/>
    <property type="project" value="TreeGrafter"/>
</dbReference>
<dbReference type="InterPro" id="IPR023620">
    <property type="entry name" value="SmpB"/>
</dbReference>
<dbReference type="AlphaFoldDB" id="A0A1I4TMF1"/>
<dbReference type="HAMAP" id="MF_00023">
    <property type="entry name" value="SmpB"/>
    <property type="match status" value="1"/>
</dbReference>
<keyword evidence="2 3" id="KW-0694">RNA-binding</keyword>
<comment type="similarity">
    <text evidence="3">Belongs to the SmpB family.</text>
</comment>
<dbReference type="PANTHER" id="PTHR30308">
    <property type="entry name" value="TMRNA-BINDING COMPONENT OF TRANS-TRANSLATION TAGGING COMPLEX"/>
    <property type="match status" value="1"/>
</dbReference>
<comment type="subcellular location">
    <subcellularLocation>
        <location evidence="3">Cytoplasm</location>
    </subcellularLocation>
    <text evidence="3">The tmRNA-SmpB complex associates with stalled 70S ribosomes.</text>
</comment>
<dbReference type="Pfam" id="PF01668">
    <property type="entry name" value="SmpB"/>
    <property type="match status" value="1"/>
</dbReference>
<organism evidence="5 6">
    <name type="scientific">Halopseudomonas yangmingensis</name>
    <dbReference type="NCBI Taxonomy" id="1720063"/>
    <lineage>
        <taxon>Bacteria</taxon>
        <taxon>Pseudomonadati</taxon>
        <taxon>Pseudomonadota</taxon>
        <taxon>Gammaproteobacteria</taxon>
        <taxon>Pseudomonadales</taxon>
        <taxon>Pseudomonadaceae</taxon>
        <taxon>Halopseudomonas</taxon>
    </lineage>
</organism>
<dbReference type="GO" id="GO:0070930">
    <property type="term" value="P:trans-translation-dependent protein tagging"/>
    <property type="evidence" value="ECO:0007669"/>
    <property type="project" value="TreeGrafter"/>
</dbReference>
<dbReference type="PROSITE" id="PS01317">
    <property type="entry name" value="SSRP"/>
    <property type="match status" value="1"/>
</dbReference>
<comment type="function">
    <text evidence="3">Required for rescue of stalled ribosomes mediated by trans-translation. Binds to transfer-messenger RNA (tmRNA), required for stable association of tmRNA with ribosomes. tmRNA and SmpB together mimic tRNA shape, replacing the anticodon stem-loop with SmpB. tmRNA is encoded by the ssrA gene; the 2 termini fold to resemble tRNA(Ala) and it encodes a 'tag peptide', a short internal open reading frame. During trans-translation Ala-aminoacylated tmRNA acts like a tRNA, entering the A-site of stalled ribosomes, displacing the stalled mRNA. The ribosome then switches to translate the ORF on the tmRNA; the nascent peptide is terminated with the 'tag peptide' encoded by the tmRNA and targeted for degradation. The ribosome is freed to recommence translation, which seems to be the essential function of trans-translation.</text>
</comment>
<sequence>MRIPYRQDKVGPIAGRRTSAYNAPPMSKQKNAQASGGTIALNKKAKHDYFIEERFEAGVSLTGWEVKSLRAGKAQLVDSYIVFKDGEAFLFGAQISPLLSASTHVVADPIRTRKLLLKARELDKLISAVQQKGYSCVPLALYWKKHLVKCEIALVKGKKDFDKRETLKERDWEREKQRVVRERNR</sequence>
<dbReference type="GO" id="GO:0070929">
    <property type="term" value="P:trans-translation"/>
    <property type="evidence" value="ECO:0007669"/>
    <property type="project" value="UniProtKB-UniRule"/>
</dbReference>
<dbReference type="EMBL" id="FOUI01000015">
    <property type="protein sequence ID" value="SFM77938.1"/>
    <property type="molecule type" value="Genomic_DNA"/>
</dbReference>
<dbReference type="Gene3D" id="2.40.280.10">
    <property type="match status" value="1"/>
</dbReference>
<keyword evidence="6" id="KW-1185">Reference proteome</keyword>
<feature type="region of interest" description="Disordered" evidence="4">
    <location>
        <begin position="14"/>
        <end position="37"/>
    </location>
</feature>